<dbReference type="AlphaFoldDB" id="A0A1H1RYB4"/>
<sequence>MIDTVSNDAVAALPGVSYVMPVLNEVTHVRAAVDSLLNQDYAGPFEVALALGPSIDGTTELVEDMARVDPRIRVVQNEVGSTPSGLNVAIRASQYPIIIRVDAHSVLPPDYARIAVETLQRTGAANVGGIMDARGESPFQRAVARAYGSRVGLGGSSFHIGGEEGPAETVYLGCFRREAIEAVGLFDEHIKRGQDWELNRRLRKAGGVVWFTPKLRVTYRPRPSVKRLVKQMLSTGLWRGELARRFPDSNGIRYFIPPVMVVGVVVGLLLGLGGLVQALVGAWPWLLFGLAAPATYALFVLVAALGNLRVLGLRSTLWFLLVLPCIHFSWGIGFLLGYLKLTSNITAHNGR</sequence>
<protein>
    <submittedName>
        <fullName evidence="3">Glycosyltransferase, catalytic subunit of cellulose synthase and poly-beta-1,6-N-acetylglucosamine synthase</fullName>
    </submittedName>
</protein>
<keyword evidence="4" id="KW-1185">Reference proteome</keyword>
<keyword evidence="1" id="KW-0812">Transmembrane</keyword>
<proteinExistence type="predicted"/>
<dbReference type="Pfam" id="PF00535">
    <property type="entry name" value="Glycos_transf_2"/>
    <property type="match status" value="1"/>
</dbReference>
<keyword evidence="1" id="KW-1133">Transmembrane helix</keyword>
<dbReference type="Proteomes" id="UP000181956">
    <property type="component" value="Chromosome I"/>
</dbReference>
<accession>A0A1H1RYB4</accession>
<feature type="transmembrane region" description="Helical" evidence="1">
    <location>
        <begin position="317"/>
        <end position="339"/>
    </location>
</feature>
<evidence type="ECO:0000313" key="3">
    <source>
        <dbReference type="EMBL" id="SDS40673.1"/>
    </source>
</evidence>
<reference evidence="4" key="1">
    <citation type="submission" date="2016-10" db="EMBL/GenBank/DDBJ databases">
        <authorList>
            <person name="Varghese N."/>
            <person name="Submissions S."/>
        </authorList>
    </citation>
    <scope>NUCLEOTIDE SEQUENCE [LARGE SCALE GENOMIC DNA]</scope>
    <source>
        <strain evidence="4">DSM 21772</strain>
    </source>
</reference>
<feature type="domain" description="Glycosyltransferase 2-like" evidence="2">
    <location>
        <begin position="17"/>
        <end position="178"/>
    </location>
</feature>
<dbReference type="GO" id="GO:0016740">
    <property type="term" value="F:transferase activity"/>
    <property type="evidence" value="ECO:0007669"/>
    <property type="project" value="UniProtKB-KW"/>
</dbReference>
<dbReference type="RefSeq" id="WP_172829770.1">
    <property type="nucleotide sequence ID" value="NZ_LT629742.1"/>
</dbReference>
<dbReference type="InterPro" id="IPR029044">
    <property type="entry name" value="Nucleotide-diphossugar_trans"/>
</dbReference>
<dbReference type="PANTHER" id="PTHR43685">
    <property type="entry name" value="GLYCOSYLTRANSFERASE"/>
    <property type="match status" value="1"/>
</dbReference>
<evidence type="ECO:0000313" key="4">
    <source>
        <dbReference type="Proteomes" id="UP000181956"/>
    </source>
</evidence>
<feature type="transmembrane region" description="Helical" evidence="1">
    <location>
        <begin position="254"/>
        <end position="276"/>
    </location>
</feature>
<dbReference type="EMBL" id="LT629742">
    <property type="protein sequence ID" value="SDS40673.1"/>
    <property type="molecule type" value="Genomic_DNA"/>
</dbReference>
<dbReference type="InterPro" id="IPR050834">
    <property type="entry name" value="Glycosyltransf_2"/>
</dbReference>
<dbReference type="CDD" id="cd02525">
    <property type="entry name" value="Succinoglycan_BP_ExoA"/>
    <property type="match status" value="1"/>
</dbReference>
<dbReference type="InterPro" id="IPR001173">
    <property type="entry name" value="Glyco_trans_2-like"/>
</dbReference>
<name>A0A1H1RYB4_9MICO</name>
<evidence type="ECO:0000259" key="2">
    <source>
        <dbReference type="Pfam" id="PF00535"/>
    </source>
</evidence>
<keyword evidence="1" id="KW-0472">Membrane</keyword>
<organism evidence="3 4">
    <name type="scientific">Microterricola viridarii</name>
    <dbReference type="NCBI Taxonomy" id="412690"/>
    <lineage>
        <taxon>Bacteria</taxon>
        <taxon>Bacillati</taxon>
        <taxon>Actinomycetota</taxon>
        <taxon>Actinomycetes</taxon>
        <taxon>Micrococcales</taxon>
        <taxon>Microbacteriaceae</taxon>
        <taxon>Microterricola</taxon>
    </lineage>
</organism>
<dbReference type="Gene3D" id="3.90.550.10">
    <property type="entry name" value="Spore Coat Polysaccharide Biosynthesis Protein SpsA, Chain A"/>
    <property type="match status" value="1"/>
</dbReference>
<dbReference type="SUPFAM" id="SSF53448">
    <property type="entry name" value="Nucleotide-diphospho-sugar transferases"/>
    <property type="match status" value="1"/>
</dbReference>
<evidence type="ECO:0000256" key="1">
    <source>
        <dbReference type="SAM" id="Phobius"/>
    </source>
</evidence>
<gene>
    <name evidence="3" type="ORF">SAMN04489834_1424</name>
</gene>
<keyword evidence="3" id="KW-0808">Transferase</keyword>
<dbReference type="STRING" id="412690.SAMN04489834_1424"/>
<feature type="transmembrane region" description="Helical" evidence="1">
    <location>
        <begin position="282"/>
        <end position="305"/>
    </location>
</feature>
<dbReference type="PANTHER" id="PTHR43685:SF2">
    <property type="entry name" value="GLYCOSYLTRANSFERASE 2-LIKE DOMAIN-CONTAINING PROTEIN"/>
    <property type="match status" value="1"/>
</dbReference>